<dbReference type="Gene3D" id="2.60.120.10">
    <property type="entry name" value="Jelly Rolls"/>
    <property type="match status" value="1"/>
</dbReference>
<evidence type="ECO:0000313" key="8">
    <source>
        <dbReference type="EMBL" id="SFR51171.1"/>
    </source>
</evidence>
<dbReference type="PANTHER" id="PTHR21047">
    <property type="entry name" value="DTDP-6-DEOXY-D-GLUCOSE-3,5 EPIMERASE"/>
    <property type="match status" value="1"/>
</dbReference>
<organism evidence="8 9">
    <name type="scientific">Marinobacter daqiaonensis</name>
    <dbReference type="NCBI Taxonomy" id="650891"/>
    <lineage>
        <taxon>Bacteria</taxon>
        <taxon>Pseudomonadati</taxon>
        <taxon>Pseudomonadota</taxon>
        <taxon>Gammaproteobacteria</taxon>
        <taxon>Pseudomonadales</taxon>
        <taxon>Marinobacteraceae</taxon>
        <taxon>Marinobacter</taxon>
    </lineage>
</organism>
<dbReference type="InterPro" id="IPR011051">
    <property type="entry name" value="RmlC_Cupin_sf"/>
</dbReference>
<proteinExistence type="inferred from homology"/>
<evidence type="ECO:0000256" key="7">
    <source>
        <dbReference type="RuleBase" id="RU364069"/>
    </source>
</evidence>
<dbReference type="NCBIfam" id="TIGR01221">
    <property type="entry name" value="rmlC"/>
    <property type="match status" value="1"/>
</dbReference>
<feature type="active site" description="Proton acceptor" evidence="5">
    <location>
        <position position="61"/>
    </location>
</feature>
<dbReference type="GO" id="GO:0005829">
    <property type="term" value="C:cytosol"/>
    <property type="evidence" value="ECO:0007669"/>
    <property type="project" value="TreeGrafter"/>
</dbReference>
<dbReference type="Pfam" id="PF00908">
    <property type="entry name" value="dTDP_sugar_isom"/>
    <property type="match status" value="1"/>
</dbReference>
<evidence type="ECO:0000256" key="2">
    <source>
        <dbReference type="ARBA" id="ARBA00001997"/>
    </source>
</evidence>
<dbReference type="UniPathway" id="UPA00124"/>
<reference evidence="8 9" key="1">
    <citation type="submission" date="2016-10" db="EMBL/GenBank/DDBJ databases">
        <authorList>
            <person name="de Groot N.N."/>
        </authorList>
    </citation>
    <scope>NUCLEOTIDE SEQUENCE [LARGE SCALE GENOMIC DNA]</scope>
    <source>
        <strain evidence="8 9">CGMCC 1.9167</strain>
    </source>
</reference>
<dbReference type="OrthoDB" id="9800680at2"/>
<dbReference type="CDD" id="cd00438">
    <property type="entry name" value="cupin_RmlC"/>
    <property type="match status" value="1"/>
</dbReference>
<feature type="site" description="Participates in a stacking interaction with the thymidine ring of dTDP-4-oxo-6-deoxyglucose" evidence="6">
    <location>
        <position position="136"/>
    </location>
</feature>
<dbReference type="RefSeq" id="WP_092009474.1">
    <property type="nucleotide sequence ID" value="NZ_FOYW01000001.1"/>
</dbReference>
<evidence type="ECO:0000256" key="3">
    <source>
        <dbReference type="ARBA" id="ARBA00012098"/>
    </source>
</evidence>
<dbReference type="GO" id="GO:0000271">
    <property type="term" value="P:polysaccharide biosynthetic process"/>
    <property type="evidence" value="ECO:0007669"/>
    <property type="project" value="TreeGrafter"/>
</dbReference>
<keyword evidence="9" id="KW-1185">Reference proteome</keyword>
<gene>
    <name evidence="8" type="ORF">SAMN05216203_1026</name>
</gene>
<dbReference type="EC" id="5.1.3.13" evidence="3 7"/>
<protein>
    <recommendedName>
        <fullName evidence="4 7">dTDP-4-dehydrorhamnose 3,5-epimerase</fullName>
        <ecNumber evidence="3 7">5.1.3.13</ecNumber>
    </recommendedName>
    <alternativeName>
        <fullName evidence="7">Thymidine diphospho-4-keto-rhamnose 3,5-epimerase</fullName>
    </alternativeName>
</protein>
<dbReference type="SUPFAM" id="SSF51182">
    <property type="entry name" value="RmlC-like cupins"/>
    <property type="match status" value="1"/>
</dbReference>
<dbReference type="GO" id="GO:0019305">
    <property type="term" value="P:dTDP-rhamnose biosynthetic process"/>
    <property type="evidence" value="ECO:0007669"/>
    <property type="project" value="UniProtKB-UniRule"/>
</dbReference>
<dbReference type="InterPro" id="IPR014710">
    <property type="entry name" value="RmlC-like_jellyroll"/>
</dbReference>
<comment type="function">
    <text evidence="2 7">Catalyzes the epimerization of the C3' and C5'positions of dTDP-6-deoxy-D-xylo-4-hexulose, forming dTDP-6-deoxy-L-lyxo-4-hexulose.</text>
</comment>
<dbReference type="GO" id="GO:0008830">
    <property type="term" value="F:dTDP-4-dehydrorhamnose 3,5-epimerase activity"/>
    <property type="evidence" value="ECO:0007669"/>
    <property type="project" value="UniProtKB-UniRule"/>
</dbReference>
<name>A0A1I6HA31_9GAMM</name>
<comment type="similarity">
    <text evidence="7">Belongs to the dTDP-4-dehydrorhamnose 3,5-epimerase family.</text>
</comment>
<dbReference type="Proteomes" id="UP000198644">
    <property type="component" value="Unassembled WGS sequence"/>
</dbReference>
<dbReference type="PANTHER" id="PTHR21047:SF2">
    <property type="entry name" value="THYMIDINE DIPHOSPHO-4-KETO-RHAMNOSE 3,5-EPIMERASE"/>
    <property type="match status" value="1"/>
</dbReference>
<dbReference type="STRING" id="650891.SAMN05216203_1026"/>
<dbReference type="AlphaFoldDB" id="A0A1I6HA31"/>
<evidence type="ECO:0000256" key="1">
    <source>
        <dbReference type="ARBA" id="ARBA00001298"/>
    </source>
</evidence>
<evidence type="ECO:0000256" key="4">
    <source>
        <dbReference type="ARBA" id="ARBA00019595"/>
    </source>
</evidence>
<feature type="active site" description="Proton donor" evidence="5">
    <location>
        <position position="130"/>
    </location>
</feature>
<sequence length="188" mass="21493">MKIIETRIPDVKLIEPKVFGDDRGFFMETWNKRAFCDAGIDATFVQDNHSRSVKNTLRGLHYQIKQPQGKLVRVTRGEVFDVAVDLRASSPTFGHWVGEYLSEDNKRMLWVPPGFAHGFLVTSETADFQYKCTNFYAPEHERSIHWADKELAIDWPLGEGACPLVSQKDGAAVPFLQAEKYQQSDDRQ</sequence>
<evidence type="ECO:0000313" key="9">
    <source>
        <dbReference type="Proteomes" id="UP000198644"/>
    </source>
</evidence>
<evidence type="ECO:0000256" key="6">
    <source>
        <dbReference type="PIRSR" id="PIRSR600888-3"/>
    </source>
</evidence>
<keyword evidence="7" id="KW-0413">Isomerase</keyword>
<dbReference type="EMBL" id="FOYW01000001">
    <property type="protein sequence ID" value="SFR51171.1"/>
    <property type="molecule type" value="Genomic_DNA"/>
</dbReference>
<comment type="catalytic activity">
    <reaction evidence="1 7">
        <text>dTDP-4-dehydro-6-deoxy-alpha-D-glucose = dTDP-4-dehydro-beta-L-rhamnose</text>
        <dbReference type="Rhea" id="RHEA:16969"/>
        <dbReference type="ChEBI" id="CHEBI:57649"/>
        <dbReference type="ChEBI" id="CHEBI:62830"/>
        <dbReference type="EC" id="5.1.3.13"/>
    </reaction>
</comment>
<comment type="pathway">
    <text evidence="7">Carbohydrate biosynthesis; dTDP-L-rhamnose biosynthesis.</text>
</comment>
<comment type="subunit">
    <text evidence="7">Homodimer.</text>
</comment>
<accession>A0A1I6HA31</accession>
<dbReference type="InterPro" id="IPR000888">
    <property type="entry name" value="RmlC-like"/>
</dbReference>
<evidence type="ECO:0000256" key="5">
    <source>
        <dbReference type="PIRSR" id="PIRSR600888-1"/>
    </source>
</evidence>